<dbReference type="RefSeq" id="WP_013324238.1">
    <property type="nucleotide sequence ID" value="NC_014501.1"/>
</dbReference>
<dbReference type="STRING" id="497965.Cyan7822_4257"/>
<organism evidence="1 2">
    <name type="scientific">Gloeothece verrucosa (strain PCC 7822)</name>
    <name type="common">Cyanothece sp. (strain PCC 7822)</name>
    <dbReference type="NCBI Taxonomy" id="497965"/>
    <lineage>
        <taxon>Bacteria</taxon>
        <taxon>Bacillati</taxon>
        <taxon>Cyanobacteriota</taxon>
        <taxon>Cyanophyceae</taxon>
        <taxon>Oscillatoriophycideae</taxon>
        <taxon>Chroococcales</taxon>
        <taxon>Aphanothecaceae</taxon>
        <taxon>Gloeothece</taxon>
        <taxon>Gloeothece verrucosa</taxon>
    </lineage>
</organism>
<gene>
    <name evidence="1" type="ordered locus">Cyan7822_4257</name>
</gene>
<proteinExistence type="predicted"/>
<dbReference type="HOGENOM" id="CLU_077415_0_0_3"/>
<keyword evidence="2" id="KW-1185">Reference proteome</keyword>
<dbReference type="Proteomes" id="UP000008206">
    <property type="component" value="Chromosome"/>
</dbReference>
<sequence length="224" mass="26002">MDEQLLSLIAEVCNTQPGSHGRQKQLHRLLILIQQLPGIYKCSHQDYPEAYNRTLEWVCKNIDRFEARPPGVQNSLVTWINGYLKWRIRDLYTSDNAYEQRRVYAAITEEGEILDPLELKADSTLSLLDRQIAQLQQQSRQRQAEAIQQYIEQDPEGILAATYPRKNAQCHCQLLAIRLLLQQPPEKIADVAREFNLNNQTLYSHWKQKCLPLLKQIGQGFAHP</sequence>
<protein>
    <recommendedName>
        <fullName evidence="3">Sigma-70 family RNA polymerase sigma factor</fullName>
    </recommendedName>
</protein>
<dbReference type="AlphaFoldDB" id="E0U936"/>
<dbReference type="EMBL" id="CP002198">
    <property type="protein sequence ID" value="ADN16175.1"/>
    <property type="molecule type" value="Genomic_DNA"/>
</dbReference>
<evidence type="ECO:0008006" key="3">
    <source>
        <dbReference type="Google" id="ProtNLM"/>
    </source>
</evidence>
<dbReference type="KEGG" id="cyj:Cyan7822_4257"/>
<reference evidence="2" key="1">
    <citation type="journal article" date="2011" name="MBio">
        <title>Novel metabolic attributes of the genus Cyanothece, comprising a group of unicellular nitrogen-fixing Cyanobacteria.</title>
        <authorList>
            <person name="Bandyopadhyay A."/>
            <person name="Elvitigala T."/>
            <person name="Welsh E."/>
            <person name="Stockel J."/>
            <person name="Liberton M."/>
            <person name="Min H."/>
            <person name="Sherman L.A."/>
            <person name="Pakrasi H.B."/>
        </authorList>
    </citation>
    <scope>NUCLEOTIDE SEQUENCE [LARGE SCALE GENOMIC DNA]</scope>
    <source>
        <strain evidence="2">PCC 7822</strain>
    </source>
</reference>
<name>E0U936_GLOV7</name>
<evidence type="ECO:0000313" key="1">
    <source>
        <dbReference type="EMBL" id="ADN16175.1"/>
    </source>
</evidence>
<dbReference type="eggNOG" id="COG1595">
    <property type="taxonomic scope" value="Bacteria"/>
</dbReference>
<accession>E0U936</accession>
<evidence type="ECO:0000313" key="2">
    <source>
        <dbReference type="Proteomes" id="UP000008206"/>
    </source>
</evidence>
<dbReference type="OrthoDB" id="454880at2"/>